<comment type="caution">
    <text evidence="3">The sequence shown here is derived from an EMBL/GenBank/DDBJ whole genome shotgun (WGS) entry which is preliminary data.</text>
</comment>
<feature type="region of interest" description="Disordered" evidence="1">
    <location>
        <begin position="302"/>
        <end position="428"/>
    </location>
</feature>
<evidence type="ECO:0000313" key="4">
    <source>
        <dbReference type="Proteomes" id="UP001600943"/>
    </source>
</evidence>
<gene>
    <name evidence="3" type="ORF">K040078D81_51350</name>
</gene>
<accession>A0ABQ0BHT1</accession>
<protein>
    <recommendedName>
        <fullName evidence="5">Carboxypeptidase regulatory-like domain-containing protein</fullName>
    </recommendedName>
</protein>
<feature type="compositionally biased region" description="Polar residues" evidence="1">
    <location>
        <begin position="352"/>
        <end position="372"/>
    </location>
</feature>
<feature type="compositionally biased region" description="Low complexity" evidence="1">
    <location>
        <begin position="384"/>
        <end position="416"/>
    </location>
</feature>
<keyword evidence="2" id="KW-0812">Transmembrane</keyword>
<evidence type="ECO:0000256" key="1">
    <source>
        <dbReference type="SAM" id="MobiDB-lite"/>
    </source>
</evidence>
<evidence type="ECO:0000313" key="3">
    <source>
        <dbReference type="EMBL" id="GAA6411018.1"/>
    </source>
</evidence>
<organism evidence="3 4">
    <name type="scientific">Blautia hominis</name>
    <dbReference type="NCBI Taxonomy" id="2025493"/>
    <lineage>
        <taxon>Bacteria</taxon>
        <taxon>Bacillati</taxon>
        <taxon>Bacillota</taxon>
        <taxon>Clostridia</taxon>
        <taxon>Lachnospirales</taxon>
        <taxon>Lachnospiraceae</taxon>
        <taxon>Blautia</taxon>
    </lineage>
</organism>
<evidence type="ECO:0008006" key="5">
    <source>
        <dbReference type="Google" id="ProtNLM"/>
    </source>
</evidence>
<dbReference type="Proteomes" id="UP001600943">
    <property type="component" value="Unassembled WGS sequence"/>
</dbReference>
<name>A0ABQ0BHT1_9FIRM</name>
<feature type="transmembrane region" description="Helical" evidence="2">
    <location>
        <begin position="23"/>
        <end position="45"/>
    </location>
</feature>
<keyword evidence="2" id="KW-1133">Transmembrane helix</keyword>
<dbReference type="RefSeq" id="WP_390409692.1">
    <property type="nucleotide sequence ID" value="NZ_BAABYW010000002.1"/>
</dbReference>
<sequence length="568" mass="61803">MNITSTQLNANTPEPEKHKRRRWLILLLLLFVFMMITTGMVGFILGRSSRFSDGLNGKAIDTIHIAEPEDKVKIHLAGKILYSDGTPYVNGNVQLHSQPKQTATDEKGAFIFKNADVGSHTLSIIDDKGTVLAERKLNINPQKTAEDAKIKLLDSDEYEVAIAVNIKYLEVQVEINKEDGKLYINPDKVTYLTEDGIVVSPTGKADIKNGVVVTPVGNVITTDGTIICGSGENDNRKVIIPSGDLKEKDDGSIVTADGTQVRPDGTVVNNNTVIDTEGVSVTEDGKVKQPGDGGYQIVKQKEDVEQVPLGKDTESLINNTGNQNPDTTVQPEGNISENNNPDTNPRKPASPEDNTSNHTPGTGTSENGSPGTNVPDDNASGINPPETQTPGTDTPGTNTPGTDTPGTDIPNDPTDNGLTAEKGTSADKMNLWEQNTTIDLFYNRTAGTEDKNLIAPGSKGYYLFRLSNDNHFPISFHLGISENDLHLPLEFAIADGKGNLLTSWAAANGNKEISTEKLDLEKRGRQLYQIKWRWPYENGEAQDKQDTRAAESEDRTYTVNLVIRAEQQ</sequence>
<feature type="compositionally biased region" description="Polar residues" evidence="1">
    <location>
        <begin position="315"/>
        <end position="343"/>
    </location>
</feature>
<dbReference type="InterPro" id="IPR008969">
    <property type="entry name" value="CarboxyPept-like_regulatory"/>
</dbReference>
<dbReference type="SUPFAM" id="SSF49464">
    <property type="entry name" value="Carboxypeptidase regulatory domain-like"/>
    <property type="match status" value="1"/>
</dbReference>
<keyword evidence="4" id="KW-1185">Reference proteome</keyword>
<reference evidence="3 4" key="1">
    <citation type="submission" date="2024-04" db="EMBL/GenBank/DDBJ databases">
        <title>Defined microbial consortia suppress multidrug-resistant proinflammatory Enterobacteriaceae via ecological control.</title>
        <authorList>
            <person name="Furuichi M."/>
            <person name="Kawaguchi T."/>
            <person name="Pust M."/>
            <person name="Yasuma K."/>
            <person name="Plichta D."/>
            <person name="Hasegawa N."/>
            <person name="Ohya T."/>
            <person name="Bhattarai S."/>
            <person name="Sasajima S."/>
            <person name="Aoto Y."/>
            <person name="Tuganbaev T."/>
            <person name="Yaginuma M."/>
            <person name="Ueda M."/>
            <person name="Okahashi N."/>
            <person name="Amafuji K."/>
            <person name="Kiridooshi Y."/>
            <person name="Sugita K."/>
            <person name="Strazar M."/>
            <person name="Skelly A."/>
            <person name="Suda W."/>
            <person name="Hattori M."/>
            <person name="Nakamoto N."/>
            <person name="Caballero S."/>
            <person name="Norman J."/>
            <person name="Olle B."/>
            <person name="Tanoue T."/>
            <person name="Arita M."/>
            <person name="Bucci V."/>
            <person name="Atarashi K."/>
            <person name="Xavier R."/>
            <person name="Honda K."/>
        </authorList>
    </citation>
    <scope>NUCLEOTIDE SEQUENCE [LARGE SCALE GENOMIC DNA]</scope>
    <source>
        <strain evidence="4">k04-0078-D8-1</strain>
    </source>
</reference>
<proteinExistence type="predicted"/>
<dbReference type="EMBL" id="BAABYW010000002">
    <property type="protein sequence ID" value="GAA6411018.1"/>
    <property type="molecule type" value="Genomic_DNA"/>
</dbReference>
<evidence type="ECO:0000256" key="2">
    <source>
        <dbReference type="SAM" id="Phobius"/>
    </source>
</evidence>
<keyword evidence="2" id="KW-0472">Membrane</keyword>